<feature type="compositionally biased region" description="Basic and acidic residues" evidence="1">
    <location>
        <begin position="243"/>
        <end position="275"/>
    </location>
</feature>
<feature type="compositionally biased region" description="Basic residues" evidence="1">
    <location>
        <begin position="226"/>
        <end position="242"/>
    </location>
</feature>
<dbReference type="Proteomes" id="UP000037035">
    <property type="component" value="Unassembled WGS sequence"/>
</dbReference>
<feature type="region of interest" description="Disordered" evidence="1">
    <location>
        <begin position="201"/>
        <end position="287"/>
    </location>
</feature>
<protein>
    <submittedName>
        <fullName evidence="2">Uncharacterized protein</fullName>
    </submittedName>
</protein>
<dbReference type="VEuPathDB" id="FungiDB:VP01_381g4"/>
<proteinExistence type="predicted"/>
<organism evidence="2 3">
    <name type="scientific">Puccinia sorghi</name>
    <dbReference type="NCBI Taxonomy" id="27349"/>
    <lineage>
        <taxon>Eukaryota</taxon>
        <taxon>Fungi</taxon>
        <taxon>Dikarya</taxon>
        <taxon>Basidiomycota</taxon>
        <taxon>Pucciniomycotina</taxon>
        <taxon>Pucciniomycetes</taxon>
        <taxon>Pucciniales</taxon>
        <taxon>Pucciniaceae</taxon>
        <taxon>Puccinia</taxon>
    </lineage>
</organism>
<sequence length="287" mass="32167">MDQDPLFTKQDPLREARQLDEGVCTSNDPIGCSVPELNSTLAPPQCEFFLSSLVPISAGQPSPPCEIWTDAEIVDVIRWVGPADQGYTALMDSALSPASQHSNPKLLKYSVEHRLLFHGHQIVVAGLSTAVMQPTQHTRGGFGWTKRTREILREDNSKMCNLGLRKKRMRKYKSLYIQKGVYKLKDEAEAEKRGGVCFENRPAKQLIDPNAARSDDPQKPIGTRRGGSRRNLGRRGSRRRTPRVRDLRGGERGRRKGREEERGGGEGKRGRERRGGCGSQQLLLLRT</sequence>
<evidence type="ECO:0000313" key="2">
    <source>
        <dbReference type="EMBL" id="KNZ51764.1"/>
    </source>
</evidence>
<accession>A0A0L6UTE3</accession>
<reference evidence="2 3" key="1">
    <citation type="submission" date="2015-08" db="EMBL/GenBank/DDBJ databases">
        <title>Next Generation Sequencing and Analysis of the Genome of Puccinia sorghi L Schw, the Causal Agent of Maize Common Rust.</title>
        <authorList>
            <person name="Rochi L."/>
            <person name="Burguener G."/>
            <person name="Darino M."/>
            <person name="Turjanski A."/>
            <person name="Kreff E."/>
            <person name="Dieguez M.J."/>
            <person name="Sacco F."/>
        </authorList>
    </citation>
    <scope>NUCLEOTIDE SEQUENCE [LARGE SCALE GENOMIC DNA]</scope>
    <source>
        <strain evidence="2 3">RO10H11247</strain>
    </source>
</reference>
<name>A0A0L6UTE3_9BASI</name>
<dbReference type="EMBL" id="LAVV01008857">
    <property type="protein sequence ID" value="KNZ51764.1"/>
    <property type="molecule type" value="Genomic_DNA"/>
</dbReference>
<dbReference type="AlphaFoldDB" id="A0A0L6UTE3"/>
<evidence type="ECO:0000256" key="1">
    <source>
        <dbReference type="SAM" id="MobiDB-lite"/>
    </source>
</evidence>
<comment type="caution">
    <text evidence="2">The sequence shown here is derived from an EMBL/GenBank/DDBJ whole genome shotgun (WGS) entry which is preliminary data.</text>
</comment>
<gene>
    <name evidence="2" type="ORF">VP01_381g4</name>
</gene>
<evidence type="ECO:0000313" key="3">
    <source>
        <dbReference type="Proteomes" id="UP000037035"/>
    </source>
</evidence>
<keyword evidence="3" id="KW-1185">Reference proteome</keyword>